<dbReference type="PANTHER" id="PTHR45737">
    <property type="entry name" value="VON WILLEBRAND FACTOR A DOMAIN-CONTAINING PROTEIN 5A"/>
    <property type="match status" value="1"/>
</dbReference>
<dbReference type="InterPro" id="IPR022440">
    <property type="entry name" value="CHP03788"/>
</dbReference>
<feature type="domain" description="VWFA" evidence="2">
    <location>
        <begin position="338"/>
        <end position="508"/>
    </location>
</feature>
<dbReference type="SMART" id="SM00609">
    <property type="entry name" value="VIT"/>
    <property type="match status" value="1"/>
</dbReference>
<keyword evidence="1" id="KW-0472">Membrane</keyword>
<feature type="transmembrane region" description="Helical" evidence="1">
    <location>
        <begin position="667"/>
        <end position="684"/>
    </location>
</feature>
<dbReference type="PANTHER" id="PTHR45737:SF6">
    <property type="entry name" value="VON WILLEBRAND FACTOR A DOMAIN-CONTAINING PROTEIN 5A"/>
    <property type="match status" value="1"/>
</dbReference>
<dbReference type="PROSITE" id="PS50234">
    <property type="entry name" value="VWFA"/>
    <property type="match status" value="1"/>
</dbReference>
<dbReference type="KEGG" id="tbn:TBH_C1251"/>
<evidence type="ECO:0000313" key="4">
    <source>
        <dbReference type="EMBL" id="BAO44176.1"/>
    </source>
</evidence>
<evidence type="ECO:0000259" key="2">
    <source>
        <dbReference type="PROSITE" id="PS50234"/>
    </source>
</evidence>
<name>A0A7U6GIB8_9GAMM</name>
<dbReference type="RefSeq" id="WP_052469938.1">
    <property type="nucleotide sequence ID" value="NZ_AP012273.1"/>
</dbReference>
<accession>A0A7U6GIB8</accession>
<reference evidence="4 5" key="1">
    <citation type="journal article" date="2014" name="PLoS ONE">
        <title>Physiological and genomic features of a novel sulfur-oxidizing gammaproteobacterium belonging to a previously uncultivated symbiotic lineage isolated from a hydrothermal vent.</title>
        <authorList>
            <person name="Nunoura T."/>
            <person name="Takaki Y."/>
            <person name="Kazama H."/>
            <person name="Kakuta J."/>
            <person name="Shimamura S."/>
            <person name="Makita H."/>
            <person name="Hirai M."/>
            <person name="Miyazaki M."/>
            <person name="Takai K."/>
        </authorList>
    </citation>
    <scope>NUCLEOTIDE SEQUENCE [LARGE SCALE GENOMIC DNA]</scope>
    <source>
        <strain evidence="4 5">Hiromi1</strain>
    </source>
</reference>
<dbReference type="EMBL" id="AP012273">
    <property type="protein sequence ID" value="BAO44176.1"/>
    <property type="molecule type" value="Genomic_DNA"/>
</dbReference>
<dbReference type="NCBIfam" id="TIGR01167">
    <property type="entry name" value="LPXTG_anchor"/>
    <property type="match status" value="1"/>
</dbReference>
<dbReference type="SUPFAM" id="SSF53300">
    <property type="entry name" value="vWA-like"/>
    <property type="match status" value="1"/>
</dbReference>
<dbReference type="InterPro" id="IPR013694">
    <property type="entry name" value="VIT"/>
</dbReference>
<sequence>MNKWLLRTFLLAWAGDLGFSLLMMAAIMVWSGAAMAEEGMGPAPVKQGSLLMGDVENGRIQEAPLLDTRVDMEITGILARVTVNQEFRNTTDHWQEGIYVFPLPDDAAVDHMRMWVGERYIEGEIRTRQAAKRAYEEARDSGRQASLLEQERPNMFTTSVANIPPGESIRVEIEYQQSATYEAGLFSLRFPMVVGPRYIPGEPVVQGEKTVGGGMGWAPDTDEVPDASRITPPVALDDSQPRNRVSLDIRLHAGLPLSFVDSPYHPVAVEETAEGEYHVSLEAGKVPANRDFVLNWQFAPGADTSAAWFTQSYEGAYYGLLMLVPPPLEQLPEPPAREVILVVDVSGSMEGDSIVQARQALELALRRLSDKDSFNIIRFNHEASALYPAPVPVSDESRNEALRWVRGLRADGGTEMIKAMDLALDGREHKGLLRQVVFLTHGDVGNETALFRVIGNQLGDSRLFTVGIGAAPNGYFMSRAAEHGRGSYTYIGDVSEVREKMQKLFLQLESPALTDIRLDWGQEVQQWPQTVPDLYAGAPLLVTVRSGQPLEGVAVSGQSGNRIWRQRLQIRSDEDRPGLHVLWARRFIRHLMGQGVRSDQDAWRQQIETLALEHHLISRFTSLVAVDKTPVRPVDAELDSRPVPTQLPKGWKAKAVFGRLPQTATPANLYLLLGLLGLLSFVMLRRRRA</sequence>
<proteinExistence type="predicted"/>
<dbReference type="Pfam" id="PF08487">
    <property type="entry name" value="VIT"/>
    <property type="match status" value="1"/>
</dbReference>
<dbReference type="AlphaFoldDB" id="A0A7U6GIB8"/>
<dbReference type="Proteomes" id="UP000031631">
    <property type="component" value="Chromosome"/>
</dbReference>
<dbReference type="PROSITE" id="PS51468">
    <property type="entry name" value="VIT"/>
    <property type="match status" value="1"/>
</dbReference>
<feature type="domain" description="VIT" evidence="3">
    <location>
        <begin position="49"/>
        <end position="177"/>
    </location>
</feature>
<evidence type="ECO:0000256" key="1">
    <source>
        <dbReference type="SAM" id="Phobius"/>
    </source>
</evidence>
<evidence type="ECO:0000259" key="3">
    <source>
        <dbReference type="PROSITE" id="PS51468"/>
    </source>
</evidence>
<dbReference type="Gene3D" id="3.40.50.410">
    <property type="entry name" value="von Willebrand factor, type A domain"/>
    <property type="match status" value="1"/>
</dbReference>
<dbReference type="SMART" id="SM00327">
    <property type="entry name" value="VWA"/>
    <property type="match status" value="1"/>
</dbReference>
<organism evidence="4 5">
    <name type="scientific">Thiolapillus brandeum</name>
    <dbReference type="NCBI Taxonomy" id="1076588"/>
    <lineage>
        <taxon>Bacteria</taxon>
        <taxon>Pseudomonadati</taxon>
        <taxon>Pseudomonadota</taxon>
        <taxon>Gammaproteobacteria</taxon>
        <taxon>Chromatiales</taxon>
        <taxon>Sedimenticolaceae</taxon>
        <taxon>Thiolapillus</taxon>
    </lineage>
</organism>
<keyword evidence="1" id="KW-0812">Transmembrane</keyword>
<dbReference type="NCBIfam" id="TIGR03788">
    <property type="entry name" value="marine_srt_targ"/>
    <property type="match status" value="1"/>
</dbReference>
<keyword evidence="5" id="KW-1185">Reference proteome</keyword>
<dbReference type="Pfam" id="PF13768">
    <property type="entry name" value="VWA_3"/>
    <property type="match status" value="1"/>
</dbReference>
<protein>
    <recommendedName>
        <fullName evidence="6">Marine proteobacterial sortase target protein</fullName>
    </recommendedName>
</protein>
<dbReference type="InterPro" id="IPR002035">
    <property type="entry name" value="VWF_A"/>
</dbReference>
<dbReference type="InterPro" id="IPR036465">
    <property type="entry name" value="vWFA_dom_sf"/>
</dbReference>
<gene>
    <name evidence="4" type="ORF">TBH_C1251</name>
</gene>
<evidence type="ECO:0008006" key="6">
    <source>
        <dbReference type="Google" id="ProtNLM"/>
    </source>
</evidence>
<keyword evidence="1" id="KW-1133">Transmembrane helix</keyword>
<evidence type="ECO:0000313" key="5">
    <source>
        <dbReference type="Proteomes" id="UP000031631"/>
    </source>
</evidence>